<dbReference type="KEGG" id="blep:AL038_09430"/>
<dbReference type="STRING" id="288004.AL038_09430"/>
<name>A0A2N9YHI6_9GAMM</name>
<dbReference type="OrthoDB" id="6872885at2"/>
<protein>
    <submittedName>
        <fullName evidence="1">Uncharacterized protein</fullName>
    </submittedName>
</protein>
<evidence type="ECO:0000313" key="2">
    <source>
        <dbReference type="Proteomes" id="UP000234271"/>
    </source>
</evidence>
<dbReference type="EMBL" id="CP018889">
    <property type="protein sequence ID" value="AUI69845.1"/>
    <property type="molecule type" value="Genomic_DNA"/>
</dbReference>
<evidence type="ECO:0000313" key="1">
    <source>
        <dbReference type="EMBL" id="AUI69845.1"/>
    </source>
</evidence>
<dbReference type="RefSeq" id="WP_062152230.1">
    <property type="nucleotide sequence ID" value="NZ_CP012373.2"/>
</dbReference>
<sequence length="160" mass="18218">MTQLTCPVCKTILTLEHIVLNETRSQLYRLLFVQPKELETAIVLYMGLFRNKRDLSDDKALSLVKQVLELHTDKAILVESLNRVVSSFRQKEEYEPLKNHNYLKSVLKTVANEMSARVETLVNGSSGNSMIVEQRPVKRVQKSKAIEGLTDLEALKGKYA</sequence>
<gene>
    <name evidence="1" type="ORF">BLE401_14870</name>
</gene>
<accession>A0A2N9YHI6</accession>
<reference evidence="2" key="1">
    <citation type="submission" date="2016-12" db="EMBL/GenBank/DDBJ databases">
        <title>Complete Genome Sequence of Beggiatoa leptomitiformis D-401.</title>
        <authorList>
            <person name="Fomenkov A."/>
            <person name="Vincze T."/>
            <person name="Grabovich M."/>
            <person name="Anton B.P."/>
            <person name="Dubinina G."/>
            <person name="Orlova M."/>
            <person name="Belousova E."/>
            <person name="Roberts R.J."/>
        </authorList>
    </citation>
    <scope>NUCLEOTIDE SEQUENCE [LARGE SCALE GENOMIC DNA]</scope>
    <source>
        <strain evidence="2">D-401</strain>
    </source>
</reference>
<dbReference type="AlphaFoldDB" id="A0A2N9YHI6"/>
<dbReference type="Proteomes" id="UP000234271">
    <property type="component" value="Chromosome"/>
</dbReference>
<organism evidence="1 2">
    <name type="scientific">Beggiatoa leptomitoformis</name>
    <dbReference type="NCBI Taxonomy" id="288004"/>
    <lineage>
        <taxon>Bacteria</taxon>
        <taxon>Pseudomonadati</taxon>
        <taxon>Pseudomonadota</taxon>
        <taxon>Gammaproteobacteria</taxon>
        <taxon>Thiotrichales</taxon>
        <taxon>Thiotrichaceae</taxon>
        <taxon>Beggiatoa</taxon>
    </lineage>
</organism>
<proteinExistence type="predicted"/>
<keyword evidence="2" id="KW-1185">Reference proteome</keyword>